<dbReference type="Gene3D" id="2.40.30.170">
    <property type="match status" value="1"/>
</dbReference>
<dbReference type="Pfam" id="PF25917">
    <property type="entry name" value="BSH_RND"/>
    <property type="match status" value="1"/>
</dbReference>
<dbReference type="PANTHER" id="PTHR30469">
    <property type="entry name" value="MULTIDRUG RESISTANCE PROTEIN MDTA"/>
    <property type="match status" value="1"/>
</dbReference>
<evidence type="ECO:0000313" key="3">
    <source>
        <dbReference type="EMBL" id="APR03988.1"/>
    </source>
</evidence>
<protein>
    <submittedName>
        <fullName evidence="3">Putative RND efflux membrane fusion protein</fullName>
    </submittedName>
</protein>
<keyword evidence="4" id="KW-1185">Reference proteome</keyword>
<dbReference type="Gene3D" id="2.40.50.100">
    <property type="match status" value="1"/>
</dbReference>
<name>A0A1H5SU17_9RHOO</name>
<evidence type="ECO:0000256" key="1">
    <source>
        <dbReference type="ARBA" id="ARBA00009477"/>
    </source>
</evidence>
<accession>A0A1H5SU17</accession>
<dbReference type="NCBIfam" id="TIGR01730">
    <property type="entry name" value="RND_mfp"/>
    <property type="match status" value="1"/>
</dbReference>
<feature type="domain" description="Multidrug resistance protein MdtA-like barrel-sandwich hybrid" evidence="2">
    <location>
        <begin position="68"/>
        <end position="232"/>
    </location>
</feature>
<evidence type="ECO:0000259" key="2">
    <source>
        <dbReference type="Pfam" id="PF25917"/>
    </source>
</evidence>
<dbReference type="GO" id="GO:0015562">
    <property type="term" value="F:efflux transmembrane transporter activity"/>
    <property type="evidence" value="ECO:0007669"/>
    <property type="project" value="TreeGrafter"/>
</dbReference>
<dbReference type="Proteomes" id="UP000185739">
    <property type="component" value="Chromosome"/>
</dbReference>
<dbReference type="KEGG" id="tcl:Tchl_1129"/>
<gene>
    <name evidence="3" type="ORF">Tchl_1129</name>
</gene>
<dbReference type="RefSeq" id="WP_075147534.1">
    <property type="nucleotide sequence ID" value="NZ_CP018839.1"/>
</dbReference>
<dbReference type="PANTHER" id="PTHR30469:SF15">
    <property type="entry name" value="HLYD FAMILY OF SECRETION PROTEINS"/>
    <property type="match status" value="1"/>
</dbReference>
<dbReference type="InterPro" id="IPR006143">
    <property type="entry name" value="RND_pump_MFP"/>
</dbReference>
<dbReference type="AlphaFoldDB" id="A0A1H5SU17"/>
<dbReference type="Gene3D" id="2.40.420.20">
    <property type="match status" value="1"/>
</dbReference>
<comment type="similarity">
    <text evidence="1">Belongs to the membrane fusion protein (MFP) (TC 8.A.1) family.</text>
</comment>
<sequence length="399" mass="42011">MKRWLSANGRRLALAAVVLLLAGLLIFVALRAGPLARVQVTVATVEAQALTPALYGIGTVEARYSHRIGPTFAGRVLNVAVQPGERVHAGQVVGEMDPVDLDERLAAQEAARRRAEANVLSAEAQIREAGARQRFAAAQAQRYARLLETHSVSAEAAAAKQQDAQATAAALQAARAGLEAARQEFIRLRAEHDALRLQRANLRLIAPVDGLVTRRDADPGTTVVAGQAVVEIVEPASVWIHARFDQQRASGLQAALPAQIVLRSAAGSALAGRVARIEPLADAVTEEVLAKIDFAALPAPLPPLGELAEVTVELPALPARPVLASASVHRLGGRLGAWVVEDDGALRFAPLRLGTADLDGRVQVLEGLHGGERVVVYSQKALAAGSRIEVVDRLVGAAP</sequence>
<proteinExistence type="inferred from homology"/>
<reference evidence="3 4" key="1">
    <citation type="submission" date="2016-12" db="EMBL/GenBank/DDBJ databases">
        <title>Complete genome sequence of Thauera chlorobenzoica, a Betaproteobacterium degrading haloaromatics anaerobically to CO2 and halides.</title>
        <authorList>
            <person name="Goris T."/>
            <person name="Mergelsberg M."/>
            <person name="Boll M."/>
        </authorList>
    </citation>
    <scope>NUCLEOTIDE SEQUENCE [LARGE SCALE GENOMIC DNA]</scope>
    <source>
        <strain evidence="3 4">3CB1</strain>
    </source>
</reference>
<dbReference type="Gene3D" id="1.10.287.470">
    <property type="entry name" value="Helix hairpin bin"/>
    <property type="match status" value="1"/>
</dbReference>
<evidence type="ECO:0000313" key="4">
    <source>
        <dbReference type="Proteomes" id="UP000185739"/>
    </source>
</evidence>
<dbReference type="InterPro" id="IPR058625">
    <property type="entry name" value="MdtA-like_BSH"/>
</dbReference>
<dbReference type="OrthoDB" id="9806939at2"/>
<dbReference type="GO" id="GO:1990281">
    <property type="term" value="C:efflux pump complex"/>
    <property type="evidence" value="ECO:0007669"/>
    <property type="project" value="TreeGrafter"/>
</dbReference>
<dbReference type="EMBL" id="CP018839">
    <property type="protein sequence ID" value="APR03988.1"/>
    <property type="molecule type" value="Genomic_DNA"/>
</dbReference>
<dbReference type="SUPFAM" id="SSF111369">
    <property type="entry name" value="HlyD-like secretion proteins"/>
    <property type="match status" value="1"/>
</dbReference>
<dbReference type="STRING" id="96773.Tchl_1129"/>
<organism evidence="3 4">
    <name type="scientific">Thauera chlorobenzoica</name>
    <dbReference type="NCBI Taxonomy" id="96773"/>
    <lineage>
        <taxon>Bacteria</taxon>
        <taxon>Pseudomonadati</taxon>
        <taxon>Pseudomonadota</taxon>
        <taxon>Betaproteobacteria</taxon>
        <taxon>Rhodocyclales</taxon>
        <taxon>Zoogloeaceae</taxon>
        <taxon>Thauera</taxon>
    </lineage>
</organism>